<evidence type="ECO:0000256" key="5">
    <source>
        <dbReference type="ARBA" id="ARBA00023237"/>
    </source>
</evidence>
<dbReference type="Proteomes" id="UP000287243">
    <property type="component" value="Chromosome"/>
</dbReference>
<dbReference type="InterPro" id="IPR005644">
    <property type="entry name" value="NolW-like"/>
</dbReference>
<name>A0A410P6G1_VELA1</name>
<dbReference type="Pfam" id="PF00263">
    <property type="entry name" value="Secretin"/>
    <property type="match status" value="1"/>
</dbReference>
<dbReference type="AlphaFoldDB" id="A0A410P6G1"/>
<accession>A0A410P6G1</accession>
<keyword evidence="2 7" id="KW-0813">Transport</keyword>
<evidence type="ECO:0000256" key="6">
    <source>
        <dbReference type="RuleBase" id="RU004003"/>
    </source>
</evidence>
<dbReference type="OrthoDB" id="9775455at2"/>
<dbReference type="PANTHER" id="PTHR30332">
    <property type="entry name" value="PROBABLE GENERAL SECRETION PATHWAY PROTEIN D"/>
    <property type="match status" value="1"/>
</dbReference>
<dbReference type="PANTHER" id="PTHR30332:SF24">
    <property type="entry name" value="SECRETIN GSPD-RELATED"/>
    <property type="match status" value="1"/>
</dbReference>
<proteinExistence type="inferred from homology"/>
<protein>
    <submittedName>
        <fullName evidence="10">Type II and III secretion system protein</fullName>
    </submittedName>
</protein>
<dbReference type="Pfam" id="PF03958">
    <property type="entry name" value="Secretin_N"/>
    <property type="match status" value="2"/>
</dbReference>
<dbReference type="InterPro" id="IPR004846">
    <property type="entry name" value="T2SS/T3SS_dom"/>
</dbReference>
<dbReference type="InterPro" id="IPR038591">
    <property type="entry name" value="NolW-like_sf"/>
</dbReference>
<keyword evidence="11" id="KW-1185">Reference proteome</keyword>
<dbReference type="Gene3D" id="3.30.1370.120">
    <property type="match status" value="2"/>
</dbReference>
<dbReference type="InterPro" id="IPR001775">
    <property type="entry name" value="GspD/PilQ"/>
</dbReference>
<comment type="similarity">
    <text evidence="6">Belongs to the bacterial secretin family.</text>
</comment>
<reference evidence="10 11" key="1">
    <citation type="submission" date="2017-01" db="EMBL/GenBank/DDBJ databases">
        <title>First insights into the biology of 'candidatus Vampirococcus archaeovorus'.</title>
        <authorList>
            <person name="Kizina J."/>
            <person name="Jordan S."/>
            <person name="Stueber K."/>
            <person name="Reinhardt R."/>
            <person name="Harder J."/>
        </authorList>
    </citation>
    <scope>NUCLEOTIDE SEQUENCE [LARGE SCALE GENOMIC DNA]</scope>
    <source>
        <strain evidence="10 11">LiM</strain>
    </source>
</reference>
<keyword evidence="3 8" id="KW-0732">Signal</keyword>
<dbReference type="InterPro" id="IPR011662">
    <property type="entry name" value="Secretin/TonB_short_N"/>
</dbReference>
<gene>
    <name evidence="10" type="ORF">BU251_08410</name>
</gene>
<dbReference type="PRINTS" id="PR00811">
    <property type="entry name" value="BCTERIALGSPD"/>
</dbReference>
<dbReference type="Gene3D" id="3.30.1370.130">
    <property type="match status" value="1"/>
</dbReference>
<evidence type="ECO:0000313" key="10">
    <source>
        <dbReference type="EMBL" id="QAT17740.1"/>
    </source>
</evidence>
<feature type="domain" description="Secretin/TonB short N-terminal" evidence="9">
    <location>
        <begin position="75"/>
        <end position="123"/>
    </location>
</feature>
<evidence type="ECO:0000256" key="3">
    <source>
        <dbReference type="ARBA" id="ARBA00022729"/>
    </source>
</evidence>
<dbReference type="SMART" id="SM00965">
    <property type="entry name" value="STN"/>
    <property type="match status" value="1"/>
</dbReference>
<dbReference type="RefSeq" id="WP_128700705.1">
    <property type="nucleotide sequence ID" value="NZ_CP019384.1"/>
</dbReference>
<organism evidence="10 11">
    <name type="scientific">Velamenicoccus archaeovorus</name>
    <dbReference type="NCBI Taxonomy" id="1930593"/>
    <lineage>
        <taxon>Bacteria</taxon>
        <taxon>Pseudomonadati</taxon>
        <taxon>Candidatus Omnitrophota</taxon>
        <taxon>Candidatus Velamenicoccus</taxon>
    </lineage>
</organism>
<dbReference type="KEGG" id="vai:BU251_08410"/>
<feature type="signal peptide" evidence="8">
    <location>
        <begin position="1"/>
        <end position="26"/>
    </location>
</feature>
<dbReference type="GO" id="GO:0009306">
    <property type="term" value="P:protein secretion"/>
    <property type="evidence" value="ECO:0007669"/>
    <property type="project" value="InterPro"/>
</dbReference>
<evidence type="ECO:0000256" key="1">
    <source>
        <dbReference type="ARBA" id="ARBA00004370"/>
    </source>
</evidence>
<keyword evidence="4" id="KW-0472">Membrane</keyword>
<evidence type="ECO:0000256" key="8">
    <source>
        <dbReference type="SAM" id="SignalP"/>
    </source>
</evidence>
<dbReference type="EMBL" id="CP019384">
    <property type="protein sequence ID" value="QAT17740.1"/>
    <property type="molecule type" value="Genomic_DNA"/>
</dbReference>
<dbReference type="InterPro" id="IPR050810">
    <property type="entry name" value="Bact_Secretion_Sys_Channel"/>
</dbReference>
<keyword evidence="5" id="KW-0998">Cell outer membrane</keyword>
<dbReference type="GO" id="GO:0015627">
    <property type="term" value="C:type II protein secretion system complex"/>
    <property type="evidence" value="ECO:0007669"/>
    <property type="project" value="TreeGrafter"/>
</dbReference>
<evidence type="ECO:0000259" key="9">
    <source>
        <dbReference type="SMART" id="SM00965"/>
    </source>
</evidence>
<comment type="subcellular location">
    <subcellularLocation>
        <location evidence="7">Cell outer membrane</location>
    </subcellularLocation>
    <subcellularLocation>
        <location evidence="1">Membrane</location>
    </subcellularLocation>
</comment>
<evidence type="ECO:0000313" key="11">
    <source>
        <dbReference type="Proteomes" id="UP000287243"/>
    </source>
</evidence>
<evidence type="ECO:0000256" key="4">
    <source>
        <dbReference type="ARBA" id="ARBA00023136"/>
    </source>
</evidence>
<sequence>MGQQSIFKKRCFILVAAFLWASSAWVAPADNYAQDSAAASQTPSVKDAAPGRISLDLKGIDIVELLKILSLKMNVNIVPTKEVTGRVNIFLNNVTLEDALDIILINNALAAVKEKNIITVMPLKQYTQLYGRAYNEPRKVRMYKLKNATPRDVAAALAQLKSEIGKVITDEPSGTVILMDTPENIDVMERVILTLDQAKQTEIFDLKYARAEDMKSQLANVLTGGASEVDLDARTNKIAISDLPGKMEKIKKMVEAFDTETRQVLIEVQIVQISLSDQTQEGISWERLFTTGNIRDASISSLLPITPAVASYGQLSLGTLAQNDFNVVIQALNSFAKTNILSRPRIAAVNNQEATILIGSKEVYFSQTQSQSQVTTTTAESVNFVDVGVKINVTPTITADDYIIMKIRPEVSSVREYKTSPLGSSVPVVETSQAETTVKVKDGAMIMIAGLMKDDVRDTRSRVPFFYKLPVIGWIFGNRNDQRTKTELAVFLTPHIFSGDNAKPDAEKELVKEKGVLTKKPKLDLE</sequence>
<feature type="chain" id="PRO_5019268585" evidence="8">
    <location>
        <begin position="27"/>
        <end position="526"/>
    </location>
</feature>
<dbReference type="Pfam" id="PF07660">
    <property type="entry name" value="STN"/>
    <property type="match status" value="1"/>
</dbReference>
<evidence type="ECO:0000256" key="2">
    <source>
        <dbReference type="ARBA" id="ARBA00022448"/>
    </source>
</evidence>
<dbReference type="GO" id="GO:0009279">
    <property type="term" value="C:cell outer membrane"/>
    <property type="evidence" value="ECO:0007669"/>
    <property type="project" value="UniProtKB-SubCell"/>
</dbReference>
<evidence type="ECO:0000256" key="7">
    <source>
        <dbReference type="RuleBase" id="RU004004"/>
    </source>
</evidence>